<dbReference type="EMBL" id="AMQN01012570">
    <property type="status" value="NOT_ANNOTATED_CDS"/>
    <property type="molecule type" value="Genomic_DNA"/>
</dbReference>
<dbReference type="InterPro" id="IPR043159">
    <property type="entry name" value="Lectin_gal-bd_sf"/>
</dbReference>
<dbReference type="HOGENOM" id="CLU_029488_3_0_1"/>
<dbReference type="OrthoDB" id="6325751at2759"/>
<reference evidence="5" key="1">
    <citation type="submission" date="2012-12" db="EMBL/GenBank/DDBJ databases">
        <authorList>
            <person name="Hellsten U."/>
            <person name="Grimwood J."/>
            <person name="Chapman J.A."/>
            <person name="Shapiro H."/>
            <person name="Aerts A."/>
            <person name="Otillar R.P."/>
            <person name="Terry A.Y."/>
            <person name="Boore J.L."/>
            <person name="Simakov O."/>
            <person name="Marletaz F."/>
            <person name="Cho S.-J."/>
            <person name="Edsinger-Gonzales E."/>
            <person name="Havlak P."/>
            <person name="Kuo D.-H."/>
            <person name="Larsson T."/>
            <person name="Lv J."/>
            <person name="Arendt D."/>
            <person name="Savage R."/>
            <person name="Osoegawa K."/>
            <person name="de Jong P."/>
            <person name="Lindberg D.R."/>
            <person name="Seaver E.C."/>
            <person name="Weisblat D.A."/>
            <person name="Putnam N.H."/>
            <person name="Grigoriev I.V."/>
            <person name="Rokhsar D.S."/>
        </authorList>
    </citation>
    <scope>NUCLEOTIDE SEQUENCE</scope>
    <source>
        <strain evidence="5">I ESC-2004</strain>
    </source>
</reference>
<dbReference type="Proteomes" id="UP000014760">
    <property type="component" value="Unassembled WGS sequence"/>
</dbReference>
<dbReference type="AlphaFoldDB" id="R7TK39"/>
<gene>
    <name evidence="3" type="ORF">CAPTEDRAFT_193935</name>
</gene>
<proteinExistence type="predicted"/>
<keyword evidence="1" id="KW-0812">Transmembrane</keyword>
<feature type="chain" id="PRO_5008787079" description="SUEL-type lectin domain-containing protein" evidence="2">
    <location>
        <begin position="23"/>
        <end position="391"/>
    </location>
</feature>
<keyword evidence="2" id="KW-0732">Signal</keyword>
<dbReference type="Gene3D" id="2.60.120.740">
    <property type="match status" value="1"/>
</dbReference>
<keyword evidence="1" id="KW-1133">Transmembrane helix</keyword>
<evidence type="ECO:0000313" key="3">
    <source>
        <dbReference type="EMBL" id="ELT93832.1"/>
    </source>
</evidence>
<dbReference type="PANTHER" id="PTHR46780">
    <property type="entry name" value="PROTEIN EVA-1"/>
    <property type="match status" value="1"/>
</dbReference>
<accession>R7TK39</accession>
<dbReference type="EnsemblMetazoa" id="CapteT193935">
    <property type="protein sequence ID" value="CapteP193935"/>
    <property type="gene ID" value="CapteG193935"/>
</dbReference>
<feature type="transmembrane region" description="Helical" evidence="1">
    <location>
        <begin position="311"/>
        <end position="335"/>
    </location>
</feature>
<evidence type="ECO:0000256" key="1">
    <source>
        <dbReference type="SAM" id="Phobius"/>
    </source>
</evidence>
<protein>
    <recommendedName>
        <fullName evidence="6">SUEL-type lectin domain-containing protein</fullName>
    </recommendedName>
</protein>
<name>R7TK39_CAPTE</name>
<keyword evidence="1" id="KW-0472">Membrane</keyword>
<reference evidence="3 5" key="2">
    <citation type="journal article" date="2013" name="Nature">
        <title>Insights into bilaterian evolution from three spiralian genomes.</title>
        <authorList>
            <person name="Simakov O."/>
            <person name="Marletaz F."/>
            <person name="Cho S.J."/>
            <person name="Edsinger-Gonzales E."/>
            <person name="Havlak P."/>
            <person name="Hellsten U."/>
            <person name="Kuo D.H."/>
            <person name="Larsson T."/>
            <person name="Lv J."/>
            <person name="Arendt D."/>
            <person name="Savage R."/>
            <person name="Osoegawa K."/>
            <person name="de Jong P."/>
            <person name="Grimwood J."/>
            <person name="Chapman J.A."/>
            <person name="Shapiro H."/>
            <person name="Aerts A."/>
            <person name="Otillar R.P."/>
            <person name="Terry A.Y."/>
            <person name="Boore J.L."/>
            <person name="Grigoriev I.V."/>
            <person name="Lindberg D.R."/>
            <person name="Seaver E.C."/>
            <person name="Weisblat D.A."/>
            <person name="Putnam N.H."/>
            <person name="Rokhsar D.S."/>
        </authorList>
    </citation>
    <scope>NUCLEOTIDE SEQUENCE</scope>
    <source>
        <strain evidence="3 5">I ESC-2004</strain>
    </source>
</reference>
<dbReference type="EMBL" id="KB309608">
    <property type="protein sequence ID" value="ELT93832.1"/>
    <property type="molecule type" value="Genomic_DNA"/>
</dbReference>
<evidence type="ECO:0000313" key="5">
    <source>
        <dbReference type="Proteomes" id="UP000014760"/>
    </source>
</evidence>
<keyword evidence="5" id="KW-1185">Reference proteome</keyword>
<evidence type="ECO:0000256" key="2">
    <source>
        <dbReference type="SAM" id="SignalP"/>
    </source>
</evidence>
<dbReference type="CDD" id="cd22823">
    <property type="entry name" value="Gal_Rha_Lectin"/>
    <property type="match status" value="1"/>
</dbReference>
<organism evidence="3">
    <name type="scientific">Capitella teleta</name>
    <name type="common">Polychaete worm</name>
    <dbReference type="NCBI Taxonomy" id="283909"/>
    <lineage>
        <taxon>Eukaryota</taxon>
        <taxon>Metazoa</taxon>
        <taxon>Spiralia</taxon>
        <taxon>Lophotrochozoa</taxon>
        <taxon>Annelida</taxon>
        <taxon>Polychaeta</taxon>
        <taxon>Sedentaria</taxon>
        <taxon>Scolecida</taxon>
        <taxon>Capitellidae</taxon>
        <taxon>Capitella</taxon>
    </lineage>
</organism>
<reference evidence="4" key="3">
    <citation type="submission" date="2015-06" db="UniProtKB">
        <authorList>
            <consortium name="EnsemblMetazoa"/>
        </authorList>
    </citation>
    <scope>IDENTIFICATION</scope>
</reference>
<evidence type="ECO:0008006" key="6">
    <source>
        <dbReference type="Google" id="ProtNLM"/>
    </source>
</evidence>
<feature type="signal peptide" evidence="2">
    <location>
        <begin position="1"/>
        <end position="22"/>
    </location>
</feature>
<sequence>MDYRIIMLSILCLLIFTHVTHAFQETTVQTCDDEVFQARCRFPQELLITQAKYGHIEVSRCVGDIFESLGSLGCYANVTDIVGTKCNGKNRCDIPWNDPEIVATKSCEKGLPMYMDTSFVCIPGKLDVGGCNTISVSRKMQYLLSQDIWDHHCFYDLEQNVNVELSAESNMKIRINMQYVFGEALTEREEAYATYGDGVRVALQKKSIEIGSSHLTLTLTNSNPRLLIGFQAFGCEDLETPAYAWVSREGDMATIGCYHSEYEWKMSCVGSKWIGPRSNCTEKQQEMSKPTSTKVTKAPYTENKTVFTTDILFSLIIGLTVLLCAIVITVGYVCLKRSKYTYEAKSAPYEMATMMSDPSNTATWQKTNLQGNNDTLILPVNSFQGQTLQLR</sequence>
<evidence type="ECO:0000313" key="4">
    <source>
        <dbReference type="EnsemblMetazoa" id="CapteP193935"/>
    </source>
</evidence>